<evidence type="ECO:0000256" key="1">
    <source>
        <dbReference type="ARBA" id="ARBA00002324"/>
    </source>
</evidence>
<dbReference type="InterPro" id="IPR004821">
    <property type="entry name" value="Cyt_trans-like"/>
</dbReference>
<dbReference type="NCBIfam" id="NF000840">
    <property type="entry name" value="PRK00071.1-3"/>
    <property type="match status" value="1"/>
</dbReference>
<dbReference type="PANTHER" id="PTHR39321">
    <property type="entry name" value="NICOTINATE-NUCLEOTIDE ADENYLYLTRANSFERASE-RELATED"/>
    <property type="match status" value="1"/>
</dbReference>
<evidence type="ECO:0000256" key="6">
    <source>
        <dbReference type="ARBA" id="ARBA00022695"/>
    </source>
</evidence>
<accession>A0A1W1XCI3</accession>
<evidence type="ECO:0000256" key="7">
    <source>
        <dbReference type="ARBA" id="ARBA00022741"/>
    </source>
</evidence>
<keyword evidence="5 11" id="KW-0808">Transferase</keyword>
<evidence type="ECO:0000313" key="14">
    <source>
        <dbReference type="Proteomes" id="UP000192783"/>
    </source>
</evidence>
<dbReference type="NCBIfam" id="TIGR00125">
    <property type="entry name" value="cyt_tran_rel"/>
    <property type="match status" value="1"/>
</dbReference>
<dbReference type="NCBIfam" id="TIGR00482">
    <property type="entry name" value="nicotinate (nicotinamide) nucleotide adenylyltransferase"/>
    <property type="match status" value="1"/>
</dbReference>
<dbReference type="STRING" id="1121390.SAMN02746041_01279"/>
<dbReference type="GO" id="GO:0004515">
    <property type="term" value="F:nicotinate-nucleotide adenylyltransferase activity"/>
    <property type="evidence" value="ECO:0007669"/>
    <property type="project" value="UniProtKB-UniRule"/>
</dbReference>
<keyword evidence="8 11" id="KW-0067">ATP-binding</keyword>
<evidence type="ECO:0000256" key="2">
    <source>
        <dbReference type="ARBA" id="ARBA00005019"/>
    </source>
</evidence>
<comment type="similarity">
    <text evidence="3 11">Belongs to the NadD family.</text>
</comment>
<dbReference type="Gene3D" id="3.40.50.620">
    <property type="entry name" value="HUPs"/>
    <property type="match status" value="1"/>
</dbReference>
<evidence type="ECO:0000313" key="13">
    <source>
        <dbReference type="EMBL" id="SMC21765.1"/>
    </source>
</evidence>
<dbReference type="AlphaFoldDB" id="A0A1W1XCI3"/>
<comment type="pathway">
    <text evidence="2 11">Cofactor biosynthesis; NAD(+) biosynthesis; deamido-NAD(+) from nicotinate D-ribonucleotide: step 1/1.</text>
</comment>
<feature type="domain" description="Cytidyltransferase-like" evidence="12">
    <location>
        <begin position="11"/>
        <end position="193"/>
    </location>
</feature>
<proteinExistence type="inferred from homology"/>
<dbReference type="EC" id="2.7.7.18" evidence="11"/>
<evidence type="ECO:0000256" key="8">
    <source>
        <dbReference type="ARBA" id="ARBA00022840"/>
    </source>
</evidence>
<dbReference type="RefSeq" id="WP_084057040.1">
    <property type="nucleotide sequence ID" value="NZ_FWXF01000005.1"/>
</dbReference>
<dbReference type="GO" id="GO:0009435">
    <property type="term" value="P:NAD+ biosynthetic process"/>
    <property type="evidence" value="ECO:0007669"/>
    <property type="project" value="UniProtKB-UniRule"/>
</dbReference>
<evidence type="ECO:0000256" key="3">
    <source>
        <dbReference type="ARBA" id="ARBA00009014"/>
    </source>
</evidence>
<evidence type="ECO:0000256" key="9">
    <source>
        <dbReference type="ARBA" id="ARBA00023027"/>
    </source>
</evidence>
<dbReference type="EMBL" id="FWXF01000005">
    <property type="protein sequence ID" value="SMC21765.1"/>
    <property type="molecule type" value="Genomic_DNA"/>
</dbReference>
<sequence length="231" mass="26855">MGDGGTRRIGILGGTFNPVHLGHLRMAEEALELLSLHRCLFIPAWVPPHKPDQKIVGFEHRWRMLEQAIAGHPRFRLSDVERRLQGKSYTLNTLRALREELPPGRVLILLVGADAFFEMPSWWRFREIFRLAQVAFFQRPSQVCSDPLNFLRHHLSPDYRWDERTGHYVSDRFQPVRPLQTTRLEISSSQIRTQVAQGKSIRFLVPDAVLDYIERKRLYLPTGNSRDHEGG</sequence>
<dbReference type="InterPro" id="IPR014729">
    <property type="entry name" value="Rossmann-like_a/b/a_fold"/>
</dbReference>
<keyword evidence="14" id="KW-1185">Reference proteome</keyword>
<evidence type="ECO:0000256" key="10">
    <source>
        <dbReference type="ARBA" id="ARBA00048721"/>
    </source>
</evidence>
<dbReference type="InterPro" id="IPR005248">
    <property type="entry name" value="NadD/NMNAT"/>
</dbReference>
<evidence type="ECO:0000259" key="12">
    <source>
        <dbReference type="Pfam" id="PF01467"/>
    </source>
</evidence>
<dbReference type="UniPathway" id="UPA00253">
    <property type="reaction ID" value="UER00332"/>
</dbReference>
<reference evidence="13 14" key="1">
    <citation type="submission" date="2017-04" db="EMBL/GenBank/DDBJ databases">
        <authorList>
            <person name="Afonso C.L."/>
            <person name="Miller P.J."/>
            <person name="Scott M.A."/>
            <person name="Spackman E."/>
            <person name="Goraichik I."/>
            <person name="Dimitrov K.M."/>
            <person name="Suarez D.L."/>
            <person name="Swayne D.E."/>
        </authorList>
    </citation>
    <scope>NUCLEOTIDE SEQUENCE [LARGE SCALE GENOMIC DNA]</scope>
    <source>
        <strain evidence="13 14">DSM 13146</strain>
    </source>
</reference>
<dbReference type="OrthoDB" id="5295945at2"/>
<evidence type="ECO:0000256" key="11">
    <source>
        <dbReference type="HAMAP-Rule" id="MF_00244"/>
    </source>
</evidence>
<protein>
    <recommendedName>
        <fullName evidence="11">Probable nicotinate-nucleotide adenylyltransferase</fullName>
        <ecNumber evidence="11">2.7.7.18</ecNumber>
    </recommendedName>
    <alternativeName>
        <fullName evidence="11">Deamido-NAD(+) diphosphorylase</fullName>
    </alternativeName>
    <alternativeName>
        <fullName evidence="11">Deamido-NAD(+) pyrophosphorylase</fullName>
    </alternativeName>
    <alternativeName>
        <fullName evidence="11">Nicotinate mononucleotide adenylyltransferase</fullName>
        <shortName evidence="11">NaMN adenylyltransferase</shortName>
    </alternativeName>
</protein>
<dbReference type="Pfam" id="PF01467">
    <property type="entry name" value="CTP_transf_like"/>
    <property type="match status" value="1"/>
</dbReference>
<keyword evidence="9 11" id="KW-0520">NAD</keyword>
<name>A0A1W1XCI3_9BACT</name>
<evidence type="ECO:0000256" key="5">
    <source>
        <dbReference type="ARBA" id="ARBA00022679"/>
    </source>
</evidence>
<comment type="function">
    <text evidence="1 11">Catalyzes the reversible adenylation of nicotinate mononucleotide (NaMN) to nicotinic acid adenine dinucleotide (NaAD).</text>
</comment>
<organism evidence="13 14">
    <name type="scientific">Desulfacinum hydrothermale DSM 13146</name>
    <dbReference type="NCBI Taxonomy" id="1121390"/>
    <lineage>
        <taxon>Bacteria</taxon>
        <taxon>Pseudomonadati</taxon>
        <taxon>Thermodesulfobacteriota</taxon>
        <taxon>Syntrophobacteria</taxon>
        <taxon>Syntrophobacterales</taxon>
        <taxon>Syntrophobacteraceae</taxon>
        <taxon>Desulfacinum</taxon>
    </lineage>
</organism>
<dbReference type="GO" id="GO:0005524">
    <property type="term" value="F:ATP binding"/>
    <property type="evidence" value="ECO:0007669"/>
    <property type="project" value="UniProtKB-KW"/>
</dbReference>
<dbReference type="CDD" id="cd02165">
    <property type="entry name" value="NMNAT"/>
    <property type="match status" value="1"/>
</dbReference>
<keyword evidence="6 11" id="KW-0548">Nucleotidyltransferase</keyword>
<keyword evidence="4 11" id="KW-0662">Pyridine nucleotide biosynthesis</keyword>
<evidence type="ECO:0000256" key="4">
    <source>
        <dbReference type="ARBA" id="ARBA00022642"/>
    </source>
</evidence>
<dbReference type="SUPFAM" id="SSF52374">
    <property type="entry name" value="Nucleotidylyl transferase"/>
    <property type="match status" value="1"/>
</dbReference>
<dbReference type="PANTHER" id="PTHR39321:SF3">
    <property type="entry name" value="PHOSPHOPANTETHEINE ADENYLYLTRANSFERASE"/>
    <property type="match status" value="1"/>
</dbReference>
<gene>
    <name evidence="11" type="primary">nadD</name>
    <name evidence="13" type="ORF">SAMN02746041_01279</name>
</gene>
<keyword evidence="7 11" id="KW-0547">Nucleotide-binding</keyword>
<dbReference type="HAMAP" id="MF_00244">
    <property type="entry name" value="NaMN_adenylyltr"/>
    <property type="match status" value="1"/>
</dbReference>
<dbReference type="Proteomes" id="UP000192783">
    <property type="component" value="Unassembled WGS sequence"/>
</dbReference>
<comment type="catalytic activity">
    <reaction evidence="10 11">
        <text>nicotinate beta-D-ribonucleotide + ATP + H(+) = deamido-NAD(+) + diphosphate</text>
        <dbReference type="Rhea" id="RHEA:22860"/>
        <dbReference type="ChEBI" id="CHEBI:15378"/>
        <dbReference type="ChEBI" id="CHEBI:30616"/>
        <dbReference type="ChEBI" id="CHEBI:33019"/>
        <dbReference type="ChEBI" id="CHEBI:57502"/>
        <dbReference type="ChEBI" id="CHEBI:58437"/>
        <dbReference type="EC" id="2.7.7.18"/>
    </reaction>
</comment>